<feature type="region of interest" description="Disordered" evidence="1">
    <location>
        <begin position="140"/>
        <end position="196"/>
    </location>
</feature>
<feature type="region of interest" description="Disordered" evidence="1">
    <location>
        <begin position="42"/>
        <end position="93"/>
    </location>
</feature>
<accession>A0A388M4S3</accession>
<proteinExistence type="predicted"/>
<protein>
    <submittedName>
        <fullName evidence="2">Uncharacterized protein</fullName>
    </submittedName>
</protein>
<feature type="compositionally biased region" description="Basic residues" evidence="1">
    <location>
        <begin position="79"/>
        <end position="90"/>
    </location>
</feature>
<sequence length="196" mass="21732">MAVLKKQLEDMRGIRYDIASLKGSISNLKTPTARQFVSPRQMMTNGKTPTKRSTPNPIGVGPSCISRKKPVRGNDPRKSAARTKARRRILQGKQISEDMMAALQMEDLKQLCSMHNVRYRGMPQARVALRKIPGLIVSDTEDLPNRSATGEEVQGANMEDAQSVESESEEEDDDSSEEAEYFEGPEASKDVQPSAH</sequence>
<comment type="caution">
    <text evidence="2">The sequence shown here is derived from an EMBL/GenBank/DDBJ whole genome shotgun (WGS) entry which is preliminary data.</text>
</comment>
<dbReference type="AlphaFoldDB" id="A0A388M4S3"/>
<dbReference type="Proteomes" id="UP000265515">
    <property type="component" value="Unassembled WGS sequence"/>
</dbReference>
<name>A0A388M4S3_CHABU</name>
<dbReference type="Gramene" id="GBG89584">
    <property type="protein sequence ID" value="GBG89584"/>
    <property type="gene ID" value="CBR_g49373"/>
</dbReference>
<evidence type="ECO:0000313" key="2">
    <source>
        <dbReference type="EMBL" id="GBG89584.1"/>
    </source>
</evidence>
<gene>
    <name evidence="2" type="ORF">CBR_g49373</name>
</gene>
<evidence type="ECO:0000313" key="3">
    <source>
        <dbReference type="Proteomes" id="UP000265515"/>
    </source>
</evidence>
<dbReference type="EMBL" id="BFEA01000747">
    <property type="protein sequence ID" value="GBG89584.1"/>
    <property type="molecule type" value="Genomic_DNA"/>
</dbReference>
<reference evidence="2 3" key="1">
    <citation type="journal article" date="2018" name="Cell">
        <title>The Chara Genome: Secondary Complexity and Implications for Plant Terrestrialization.</title>
        <authorList>
            <person name="Nishiyama T."/>
            <person name="Sakayama H."/>
            <person name="Vries J.D."/>
            <person name="Buschmann H."/>
            <person name="Saint-Marcoux D."/>
            <person name="Ullrich K.K."/>
            <person name="Haas F.B."/>
            <person name="Vanderstraeten L."/>
            <person name="Becker D."/>
            <person name="Lang D."/>
            <person name="Vosolsobe S."/>
            <person name="Rombauts S."/>
            <person name="Wilhelmsson P.K.I."/>
            <person name="Janitza P."/>
            <person name="Kern R."/>
            <person name="Heyl A."/>
            <person name="Rumpler F."/>
            <person name="Villalobos L.I.A.C."/>
            <person name="Clay J.M."/>
            <person name="Skokan R."/>
            <person name="Toyoda A."/>
            <person name="Suzuki Y."/>
            <person name="Kagoshima H."/>
            <person name="Schijlen E."/>
            <person name="Tajeshwar N."/>
            <person name="Catarino B."/>
            <person name="Hetherington A.J."/>
            <person name="Saltykova A."/>
            <person name="Bonnot C."/>
            <person name="Breuninger H."/>
            <person name="Symeonidi A."/>
            <person name="Radhakrishnan G.V."/>
            <person name="Van Nieuwerburgh F."/>
            <person name="Deforce D."/>
            <person name="Chang C."/>
            <person name="Karol K.G."/>
            <person name="Hedrich R."/>
            <person name="Ulvskov P."/>
            <person name="Glockner G."/>
            <person name="Delwiche C.F."/>
            <person name="Petrasek J."/>
            <person name="Van de Peer Y."/>
            <person name="Friml J."/>
            <person name="Beilby M."/>
            <person name="Dolan L."/>
            <person name="Kohara Y."/>
            <person name="Sugano S."/>
            <person name="Fujiyama A."/>
            <person name="Delaux P.-M."/>
            <person name="Quint M."/>
            <person name="TheiBen G."/>
            <person name="Hagemann M."/>
            <person name="Harholt J."/>
            <person name="Dunand C."/>
            <person name="Zachgo S."/>
            <person name="Langdale J."/>
            <person name="Maumus F."/>
            <person name="Straeten D.V.D."/>
            <person name="Gould S.B."/>
            <person name="Rensing S.A."/>
        </authorList>
    </citation>
    <scope>NUCLEOTIDE SEQUENCE [LARGE SCALE GENOMIC DNA]</scope>
    <source>
        <strain evidence="2 3">S276</strain>
    </source>
</reference>
<evidence type="ECO:0000256" key="1">
    <source>
        <dbReference type="SAM" id="MobiDB-lite"/>
    </source>
</evidence>
<feature type="compositionally biased region" description="Acidic residues" evidence="1">
    <location>
        <begin position="166"/>
        <end position="183"/>
    </location>
</feature>
<feature type="compositionally biased region" description="Polar residues" evidence="1">
    <location>
        <begin position="42"/>
        <end position="56"/>
    </location>
</feature>
<organism evidence="2 3">
    <name type="scientific">Chara braunii</name>
    <name type="common">Braun's stonewort</name>
    <dbReference type="NCBI Taxonomy" id="69332"/>
    <lineage>
        <taxon>Eukaryota</taxon>
        <taxon>Viridiplantae</taxon>
        <taxon>Streptophyta</taxon>
        <taxon>Charophyceae</taxon>
        <taxon>Charales</taxon>
        <taxon>Characeae</taxon>
        <taxon>Chara</taxon>
    </lineage>
</organism>
<keyword evidence="3" id="KW-1185">Reference proteome</keyword>